<keyword evidence="1" id="KW-0732">Signal</keyword>
<keyword evidence="3" id="KW-1185">Reference proteome</keyword>
<dbReference type="EMBL" id="CP064781">
    <property type="protein sequence ID" value="QRJ63616.1"/>
    <property type="molecule type" value="Genomic_DNA"/>
</dbReference>
<dbReference type="Proteomes" id="UP000663444">
    <property type="component" value="Chromosome"/>
</dbReference>
<dbReference type="RefSeq" id="WP_203387146.1">
    <property type="nucleotide sequence ID" value="NZ_CP064781.1"/>
</dbReference>
<organism evidence="2 3">
    <name type="scientific">Azospira restricta</name>
    <dbReference type="NCBI Taxonomy" id="404405"/>
    <lineage>
        <taxon>Bacteria</taxon>
        <taxon>Pseudomonadati</taxon>
        <taxon>Pseudomonadota</taxon>
        <taxon>Betaproteobacteria</taxon>
        <taxon>Rhodocyclales</taxon>
        <taxon>Rhodocyclaceae</taxon>
        <taxon>Azospira</taxon>
    </lineage>
</organism>
<dbReference type="KEGG" id="ares:IWH25_18055"/>
<feature type="signal peptide" evidence="1">
    <location>
        <begin position="1"/>
        <end position="22"/>
    </location>
</feature>
<sequence>MKKVILGAVLATAAAASMDAMAVTVCSGGSGTSAAVSVQGGTYFIKAGFTARCSNNVALAYDEDATYMRVGAVSVKGRNMFAGSSVGGAVTGTPCATSGCTVSDAAAAFTKAPTS</sequence>
<dbReference type="AlphaFoldDB" id="A0A974PYH0"/>
<evidence type="ECO:0000313" key="3">
    <source>
        <dbReference type="Proteomes" id="UP000663444"/>
    </source>
</evidence>
<evidence type="ECO:0000313" key="2">
    <source>
        <dbReference type="EMBL" id="QRJ63616.1"/>
    </source>
</evidence>
<evidence type="ECO:0000256" key="1">
    <source>
        <dbReference type="SAM" id="SignalP"/>
    </source>
</evidence>
<feature type="chain" id="PRO_5037217261" evidence="1">
    <location>
        <begin position="23"/>
        <end position="115"/>
    </location>
</feature>
<name>A0A974PYH0_9RHOO</name>
<reference evidence="2" key="1">
    <citation type="submission" date="2020-11" db="EMBL/GenBank/DDBJ databases">
        <title>Azospira restricta DSM 18626 genome sequence.</title>
        <authorList>
            <person name="Moe W.M."/>
        </authorList>
    </citation>
    <scope>NUCLEOTIDE SEQUENCE</scope>
    <source>
        <strain evidence="2">DSM 18626</strain>
    </source>
</reference>
<protein>
    <submittedName>
        <fullName evidence="2">Uncharacterized protein</fullName>
    </submittedName>
</protein>
<gene>
    <name evidence="2" type="ORF">IWH25_18055</name>
</gene>
<proteinExistence type="predicted"/>
<accession>A0A974PYH0</accession>